<sequence length="152" mass="15672">MLGPVSFTGHLHKRTPKQLALQRASRGSDWRCVQTPGTWRWLEELGARGSGWRCVQGFVHVALIGECVQGAGSVHDGAGGGVQGSVHVALVGGLDCTAVALVGGACRSSAVHVALVGGVRAGLRARGSGWGAVHVALIGGACKDGCTWRWLE</sequence>
<keyword evidence="2" id="KW-1185">Reference proteome</keyword>
<reference evidence="1 2" key="1">
    <citation type="journal article" date="2015" name="Genome Biol. Evol.">
        <title>Comparative Genomics of a Bacterivorous Green Alga Reveals Evolutionary Causalities and Consequences of Phago-Mixotrophic Mode of Nutrition.</title>
        <authorList>
            <person name="Burns J.A."/>
            <person name="Paasch A."/>
            <person name="Narechania A."/>
            <person name="Kim E."/>
        </authorList>
    </citation>
    <scope>NUCLEOTIDE SEQUENCE [LARGE SCALE GENOMIC DNA]</scope>
    <source>
        <strain evidence="1 2">PLY_AMNH</strain>
    </source>
</reference>
<accession>A0AAE0F7F2</accession>
<dbReference type="EMBL" id="LGRX02023386">
    <property type="protein sequence ID" value="KAK3254588.1"/>
    <property type="molecule type" value="Genomic_DNA"/>
</dbReference>
<proteinExistence type="predicted"/>
<dbReference type="Proteomes" id="UP001190700">
    <property type="component" value="Unassembled WGS sequence"/>
</dbReference>
<feature type="non-terminal residue" evidence="1">
    <location>
        <position position="152"/>
    </location>
</feature>
<evidence type="ECO:0000313" key="2">
    <source>
        <dbReference type="Proteomes" id="UP001190700"/>
    </source>
</evidence>
<comment type="caution">
    <text evidence="1">The sequence shown here is derived from an EMBL/GenBank/DDBJ whole genome shotgun (WGS) entry which is preliminary data.</text>
</comment>
<evidence type="ECO:0000313" key="1">
    <source>
        <dbReference type="EMBL" id="KAK3254588.1"/>
    </source>
</evidence>
<name>A0AAE0F7F2_9CHLO</name>
<gene>
    <name evidence="1" type="ORF">CYMTET_36193</name>
</gene>
<organism evidence="1 2">
    <name type="scientific">Cymbomonas tetramitiformis</name>
    <dbReference type="NCBI Taxonomy" id="36881"/>
    <lineage>
        <taxon>Eukaryota</taxon>
        <taxon>Viridiplantae</taxon>
        <taxon>Chlorophyta</taxon>
        <taxon>Pyramimonadophyceae</taxon>
        <taxon>Pyramimonadales</taxon>
        <taxon>Pyramimonadaceae</taxon>
        <taxon>Cymbomonas</taxon>
    </lineage>
</organism>
<dbReference type="AlphaFoldDB" id="A0AAE0F7F2"/>
<protein>
    <submittedName>
        <fullName evidence="1">Uncharacterized protein</fullName>
    </submittedName>
</protein>